<feature type="compositionally biased region" description="Basic and acidic residues" evidence="1">
    <location>
        <begin position="1001"/>
        <end position="1012"/>
    </location>
</feature>
<dbReference type="Proteomes" id="UP000028828">
    <property type="component" value="Unassembled WGS sequence"/>
</dbReference>
<feature type="compositionally biased region" description="Polar residues" evidence="1">
    <location>
        <begin position="689"/>
        <end position="700"/>
    </location>
</feature>
<feature type="region of interest" description="Disordered" evidence="1">
    <location>
        <begin position="481"/>
        <end position="513"/>
    </location>
</feature>
<feature type="region of interest" description="Disordered" evidence="1">
    <location>
        <begin position="528"/>
        <end position="612"/>
    </location>
</feature>
<reference evidence="2 3" key="1">
    <citation type="submission" date="2014-03" db="EMBL/GenBank/DDBJ databases">
        <authorList>
            <person name="Sibley D."/>
            <person name="Venepally P."/>
            <person name="Karamycheva S."/>
            <person name="Hadjithomas M."/>
            <person name="Khan A."/>
            <person name="Brunk B."/>
            <person name="Roos D."/>
            <person name="Caler E."/>
            <person name="Lorenzi H."/>
        </authorList>
    </citation>
    <scope>NUCLEOTIDE SEQUENCE [LARGE SCALE GENOMIC DNA]</scope>
    <source>
        <strain evidence="3">p89</strain>
    </source>
</reference>
<evidence type="ECO:0000313" key="3">
    <source>
        <dbReference type="Proteomes" id="UP000028828"/>
    </source>
</evidence>
<name>A0A086J752_TOXGO</name>
<accession>A0A086J752</accession>
<protein>
    <submittedName>
        <fullName evidence="2">Putative platelet-binding protein GspB</fullName>
    </submittedName>
</protein>
<feature type="compositionally biased region" description="Polar residues" evidence="1">
    <location>
        <begin position="70"/>
        <end position="91"/>
    </location>
</feature>
<feature type="compositionally biased region" description="Polar residues" evidence="1">
    <location>
        <begin position="561"/>
        <end position="575"/>
    </location>
</feature>
<feature type="compositionally biased region" description="Basic and acidic residues" evidence="1">
    <location>
        <begin position="1126"/>
        <end position="1145"/>
    </location>
</feature>
<organism evidence="2 3">
    <name type="scientific">Toxoplasma gondii p89</name>
    <dbReference type="NCBI Taxonomy" id="943119"/>
    <lineage>
        <taxon>Eukaryota</taxon>
        <taxon>Sar</taxon>
        <taxon>Alveolata</taxon>
        <taxon>Apicomplexa</taxon>
        <taxon>Conoidasida</taxon>
        <taxon>Coccidia</taxon>
        <taxon>Eucoccidiorida</taxon>
        <taxon>Eimeriorina</taxon>
        <taxon>Sarcocystidae</taxon>
        <taxon>Toxoplasma</taxon>
    </lineage>
</organism>
<feature type="region of interest" description="Disordered" evidence="1">
    <location>
        <begin position="67"/>
        <end position="184"/>
    </location>
</feature>
<dbReference type="OrthoDB" id="10362519at2759"/>
<feature type="compositionally biased region" description="Basic and acidic residues" evidence="1">
    <location>
        <begin position="1216"/>
        <end position="1237"/>
    </location>
</feature>
<feature type="compositionally biased region" description="Low complexity" evidence="1">
    <location>
        <begin position="1053"/>
        <end position="1066"/>
    </location>
</feature>
<feature type="compositionally biased region" description="Polar residues" evidence="1">
    <location>
        <begin position="1071"/>
        <end position="1091"/>
    </location>
</feature>
<dbReference type="EMBL" id="AEYI02002515">
    <property type="protein sequence ID" value="KFG27970.1"/>
    <property type="molecule type" value="Genomic_DNA"/>
</dbReference>
<gene>
    <name evidence="2" type="ORF">TGP89_306890</name>
</gene>
<feature type="compositionally biased region" description="Polar residues" evidence="1">
    <location>
        <begin position="1109"/>
        <end position="1122"/>
    </location>
</feature>
<comment type="caution">
    <text evidence="2">The sequence shown here is derived from an EMBL/GenBank/DDBJ whole genome shotgun (WGS) entry which is preliminary data.</text>
</comment>
<feature type="compositionally biased region" description="Basic and acidic residues" evidence="1">
    <location>
        <begin position="974"/>
        <end position="988"/>
    </location>
</feature>
<feature type="compositionally biased region" description="Polar residues" evidence="1">
    <location>
        <begin position="542"/>
        <end position="551"/>
    </location>
</feature>
<feature type="region of interest" description="Disordered" evidence="1">
    <location>
        <begin position="1363"/>
        <end position="1383"/>
    </location>
</feature>
<feature type="region of interest" description="Disordered" evidence="1">
    <location>
        <begin position="933"/>
        <end position="1322"/>
    </location>
</feature>
<evidence type="ECO:0000256" key="1">
    <source>
        <dbReference type="SAM" id="MobiDB-lite"/>
    </source>
</evidence>
<sequence length="1383" mass="147585">MAGGRRPETETVSLSSLDRLLSSCLPSPLRKTAVFLLLVAAVCKNIPQTAAAGPIEIPAPAPHVIRKQSSRGVSNQQHLPSDAFSNPSSFTAVGLDDLLPAPSTDEQVPGSDRGTQQSGQSRRPFGNDVATSATGNEEAAQTKIFRQGSVRKSRKPSHAPIGAEDDASTVTRFTDPTGSPNAELPFLEKVVESKRGSTAGGPRGSRSIAKRRSPFIAEVMWQQPFQIPQDLLETQGTVGADPQKAEWEDKKPGDLLVDSVLPSIAPEPPHFALENPVKKQGSSASLGLTDGDTKTGDSAVIAEQAPQEVEQKERSTGSIRQPLIDAMASVDALPNAPVTAETEIPMLLGSAAPGRDFASGPASFESPPSLPLPQRESDVYLWGGSFFPGLQGTTDGMLAQHRGDSTSALLSLLAGDNTSLESQQSDPLKLLQWVQKPHTVTETDAHGLLNIGGSNAPFHDFGGPLQLPLVGLQPTPAFSFSRTTGESGGEHQLPASIDHFLKGPPPLMKQASPSVGIASVLRERADQPGISPFRGEAAPAHNGSTPSTVKYSSMDAYHGLSSETSRPPSEVQNRELTPATGTPPYGGNYSASSSEIPPRPLSLSEQAEKAAKLVRGLSSANPLPPELQMEEPQRDIRFQRRDRTQPGASEHSANALEAEGRHALESIPPKDTSGPRTITSQRSGDKGEGSSSYNAASGVTPSEDDRLKRPMSGAVHAQTPESKQKRGVPRFNMGALRRTSTPGIQCFSTFLSAIPDEDLKQNLLVVVDQDAELTETFAAVSDSDDGRPVSSIVSALDNIGFALRRLGIPKSGEAVFKAGILVRKFRYLLAMFAERLSSGIYQRDTETVQECLSQEVSSALHRIVGYFETHKRVLEQAGVPSIDKLSSDITFYRRIDRLLELYCPPYVELVQHEDGSNDLDFSLLRSIETDPSARELKRQGLLGESSASVESHTEPDKSQAKQYSSGAKSSMPREGQEVGVRRDLHSESQEGNGSTRLAGKGHQELTFEREETPGGAHLPSKEGHPKAEEAEREAPFSEESARENKLLAAIKELLSANRPSSRSPSAHEQARQSGSSRNNPVSPTVVLQSVTEGKEKGQLPGEPLATPMANVTKSLPVSSSARTAHKTNDGDKSSEVTHLESEQKRQVKQRRNDKKTEQTTSHSKGQPDVSSVAEVTLTFQLKTKTKDGDANNETSASGDAEGGRHPDEGVVAGPREGNEDLRQKPSKKLDDEGEQKSSRSQIGGSSSSSVREGIAALREENSGTSGPELPSGSHTQASETASNSAATRKTRSRSQDDDVNIQAKPSIILSSTKDTGVGKSESLVTPQVLRSRAVVLTAEALAFPQATETVVMPGQQAVVAAQHRATAWTGTDGSPEQAAPRRP</sequence>
<feature type="compositionally biased region" description="Polar residues" evidence="1">
    <location>
        <begin position="1272"/>
        <end position="1287"/>
    </location>
</feature>
<feature type="compositionally biased region" description="Basic and acidic residues" evidence="1">
    <location>
        <begin position="1019"/>
        <end position="1045"/>
    </location>
</feature>
<feature type="region of interest" description="Disordered" evidence="1">
    <location>
        <begin position="272"/>
        <end position="295"/>
    </location>
</feature>
<dbReference type="VEuPathDB" id="ToxoDB:TGP89_306890"/>
<feature type="compositionally biased region" description="Low complexity" evidence="1">
    <location>
        <begin position="1238"/>
        <end position="1249"/>
    </location>
</feature>
<evidence type="ECO:0000313" key="2">
    <source>
        <dbReference type="EMBL" id="KFG27970.1"/>
    </source>
</evidence>
<feature type="region of interest" description="Disordered" evidence="1">
    <location>
        <begin position="660"/>
        <end position="725"/>
    </location>
</feature>
<feature type="compositionally biased region" description="Polar residues" evidence="1">
    <location>
        <begin position="168"/>
        <end position="180"/>
    </location>
</feature>
<proteinExistence type="predicted"/>